<keyword evidence="2" id="KW-1185">Reference proteome</keyword>
<comment type="caution">
    <text evidence="1">The sequence shown here is derived from an EMBL/GenBank/DDBJ whole genome shotgun (WGS) entry which is preliminary data.</text>
</comment>
<name>A0AAN9P477_CLITE</name>
<protein>
    <submittedName>
        <fullName evidence="1">Uncharacterized protein</fullName>
    </submittedName>
</protein>
<organism evidence="1 2">
    <name type="scientific">Clitoria ternatea</name>
    <name type="common">Butterfly pea</name>
    <dbReference type="NCBI Taxonomy" id="43366"/>
    <lineage>
        <taxon>Eukaryota</taxon>
        <taxon>Viridiplantae</taxon>
        <taxon>Streptophyta</taxon>
        <taxon>Embryophyta</taxon>
        <taxon>Tracheophyta</taxon>
        <taxon>Spermatophyta</taxon>
        <taxon>Magnoliopsida</taxon>
        <taxon>eudicotyledons</taxon>
        <taxon>Gunneridae</taxon>
        <taxon>Pentapetalae</taxon>
        <taxon>rosids</taxon>
        <taxon>fabids</taxon>
        <taxon>Fabales</taxon>
        <taxon>Fabaceae</taxon>
        <taxon>Papilionoideae</taxon>
        <taxon>50 kb inversion clade</taxon>
        <taxon>NPAAA clade</taxon>
        <taxon>indigoferoid/millettioid clade</taxon>
        <taxon>Phaseoleae</taxon>
        <taxon>Clitoria</taxon>
    </lineage>
</organism>
<reference evidence="1 2" key="1">
    <citation type="submission" date="2024-01" db="EMBL/GenBank/DDBJ databases">
        <title>The genomes of 5 underutilized Papilionoideae crops provide insights into root nodulation and disease resistance.</title>
        <authorList>
            <person name="Yuan L."/>
        </authorList>
    </citation>
    <scope>NUCLEOTIDE SEQUENCE [LARGE SCALE GENOMIC DNA]</scope>
    <source>
        <strain evidence="1">LY-2023</strain>
        <tissue evidence="1">Leaf</tissue>
    </source>
</reference>
<dbReference type="EMBL" id="JAYKXN010000005">
    <property type="protein sequence ID" value="KAK7285050.1"/>
    <property type="molecule type" value="Genomic_DNA"/>
</dbReference>
<dbReference type="Proteomes" id="UP001359559">
    <property type="component" value="Unassembled WGS sequence"/>
</dbReference>
<evidence type="ECO:0000313" key="1">
    <source>
        <dbReference type="EMBL" id="KAK7285050.1"/>
    </source>
</evidence>
<proteinExistence type="predicted"/>
<accession>A0AAN9P477</accession>
<sequence length="153" mass="17007">MLVVIPFISWSQKLTLSTALGLGPTLAIYKVFIIRTKEICVWERASSGPCLGTPVAKWLDNVGVWVVWRWVDRTPFGTLVEDYEFALGSGVVEVIRRQGGGGLKRENKGWWSKMKVGVRRWEVDDGPPVIVVGVVHHKTKSMVDDGGQSVCLN</sequence>
<dbReference type="AlphaFoldDB" id="A0AAN9P477"/>
<gene>
    <name evidence="1" type="ORF">RJT34_19808</name>
</gene>
<evidence type="ECO:0000313" key="2">
    <source>
        <dbReference type="Proteomes" id="UP001359559"/>
    </source>
</evidence>